<evidence type="ECO:0000313" key="3">
    <source>
        <dbReference type="EMBL" id="KAL2884629.1"/>
    </source>
</evidence>
<evidence type="ECO:0000259" key="2">
    <source>
        <dbReference type="SMART" id="SM00148"/>
    </source>
</evidence>
<feature type="region of interest" description="Disordered" evidence="1">
    <location>
        <begin position="282"/>
        <end position="335"/>
    </location>
</feature>
<feature type="domain" description="Phosphatidylinositol-specific phospholipase C X" evidence="2">
    <location>
        <begin position="38"/>
        <end position="168"/>
    </location>
</feature>
<dbReference type="PANTHER" id="PTHR13593">
    <property type="match status" value="1"/>
</dbReference>
<keyword evidence="4" id="KW-1185">Reference proteome</keyword>
<proteinExistence type="predicted"/>
<dbReference type="Proteomes" id="UP001610728">
    <property type="component" value="Unassembled WGS sequence"/>
</dbReference>
<dbReference type="GeneID" id="98121602"/>
<evidence type="ECO:0000256" key="1">
    <source>
        <dbReference type="SAM" id="MobiDB-lite"/>
    </source>
</evidence>
<dbReference type="InterPro" id="IPR000909">
    <property type="entry name" value="PLipase_C_PInositol-sp_X_dom"/>
</dbReference>
<sequence length="335" mass="36876">MLAFLASSNAGIFNFVEDVWSFDLDEGDQSLWMSRIRDNVPLSQLVIPGTHGSMTDSVENSLFQTQNVPLAQQLLSGIRNADTGYSLDNVLTTIYDFLDQHPGETIILRIQKGGTFDFNTFLDSMEEYFVPGSELGDRAVQHIYAGNSDDTTLPTLGEARGKVVILQDFKSSLDGRYGIPGIRALLDRSKDYDKLRITHTTANGGINPIRVAAQAGGHPGMNAFLGRYLMLRKGDCFGIIVMDFPGRHLVKQIIKRNNHNICPGPINLTDQNAIDAAEGADLNHTRTDGGTDLNNENTAEEFDFTSISDFEPPSAEDSDDDSSDDEYSDDEDSDH</sequence>
<dbReference type="EMBL" id="JABSNW010000010">
    <property type="protein sequence ID" value="KAL2884629.1"/>
    <property type="molecule type" value="Genomic_DNA"/>
</dbReference>
<dbReference type="Gene3D" id="3.20.20.190">
    <property type="entry name" value="Phosphatidylinositol (PI) phosphodiesterase"/>
    <property type="match status" value="1"/>
</dbReference>
<reference evidence="3 4" key="1">
    <citation type="submission" date="2020-05" db="EMBL/GenBank/DDBJ databases">
        <title>Ceratocystis lukuohia genome.</title>
        <authorList>
            <person name="Harrington T.C."/>
            <person name="Kim K."/>
            <person name="Mayers C.G."/>
        </authorList>
    </citation>
    <scope>NUCLEOTIDE SEQUENCE [LARGE SCALE GENOMIC DNA]</scope>
    <source>
        <strain evidence="3 4">C4212</strain>
    </source>
</reference>
<comment type="caution">
    <text evidence="3">The sequence shown here is derived from an EMBL/GenBank/DDBJ whole genome shotgun (WGS) entry which is preliminary data.</text>
</comment>
<dbReference type="SUPFAM" id="SSF51695">
    <property type="entry name" value="PLC-like phosphodiesterases"/>
    <property type="match status" value="1"/>
</dbReference>
<dbReference type="SMART" id="SM00148">
    <property type="entry name" value="PLCXc"/>
    <property type="match status" value="1"/>
</dbReference>
<dbReference type="PANTHER" id="PTHR13593:SF116">
    <property type="entry name" value="PLC-LIKE PHOSPHODIESTERASE"/>
    <property type="match status" value="1"/>
</dbReference>
<accession>A0ABR4M8Q7</accession>
<dbReference type="InterPro" id="IPR017946">
    <property type="entry name" value="PLC-like_Pdiesterase_TIM-brl"/>
</dbReference>
<protein>
    <submittedName>
        <fullName evidence="3">1-phosphatidylinositol phosphodiesterase</fullName>
    </submittedName>
</protein>
<organism evidence="3 4">
    <name type="scientific">Ceratocystis lukuohia</name>
    <dbReference type="NCBI Taxonomy" id="2019550"/>
    <lineage>
        <taxon>Eukaryota</taxon>
        <taxon>Fungi</taxon>
        <taxon>Dikarya</taxon>
        <taxon>Ascomycota</taxon>
        <taxon>Pezizomycotina</taxon>
        <taxon>Sordariomycetes</taxon>
        <taxon>Hypocreomycetidae</taxon>
        <taxon>Microascales</taxon>
        <taxon>Ceratocystidaceae</taxon>
        <taxon>Ceratocystis</taxon>
    </lineage>
</organism>
<gene>
    <name evidence="3" type="ORF">HOO65_100033</name>
</gene>
<dbReference type="RefSeq" id="XP_070855810.1">
    <property type="nucleotide sequence ID" value="XM_071004691.1"/>
</dbReference>
<name>A0ABR4M8Q7_9PEZI</name>
<dbReference type="InterPro" id="IPR051057">
    <property type="entry name" value="PI-PLC_domain"/>
</dbReference>
<evidence type="ECO:0000313" key="4">
    <source>
        <dbReference type="Proteomes" id="UP001610728"/>
    </source>
</evidence>
<feature type="compositionally biased region" description="Acidic residues" evidence="1">
    <location>
        <begin position="314"/>
        <end position="335"/>
    </location>
</feature>